<comment type="caution">
    <text evidence="3">The sequence shown here is derived from an EMBL/GenBank/DDBJ whole genome shotgun (WGS) entry which is preliminary data.</text>
</comment>
<keyword evidence="4" id="KW-1185">Reference proteome</keyword>
<dbReference type="InterPro" id="IPR024596">
    <property type="entry name" value="RNApol_su_b/EpuA"/>
</dbReference>
<evidence type="ECO:0000256" key="2">
    <source>
        <dbReference type="SAM" id="Phobius"/>
    </source>
</evidence>
<evidence type="ECO:0000313" key="4">
    <source>
        <dbReference type="Proteomes" id="UP001235840"/>
    </source>
</evidence>
<evidence type="ECO:0000256" key="1">
    <source>
        <dbReference type="SAM" id="MobiDB-lite"/>
    </source>
</evidence>
<feature type="transmembrane region" description="Helical" evidence="2">
    <location>
        <begin position="47"/>
        <end position="76"/>
    </location>
</feature>
<accession>A0ABT9W0N4</accession>
<name>A0ABT9W0N4_9BACI</name>
<dbReference type="Proteomes" id="UP001235840">
    <property type="component" value="Unassembled WGS sequence"/>
</dbReference>
<organism evidence="3 4">
    <name type="scientific">Caldalkalibacillus horti</name>
    <dbReference type="NCBI Taxonomy" id="77523"/>
    <lineage>
        <taxon>Bacteria</taxon>
        <taxon>Bacillati</taxon>
        <taxon>Bacillota</taxon>
        <taxon>Bacilli</taxon>
        <taxon>Bacillales</taxon>
        <taxon>Bacillaceae</taxon>
        <taxon>Caldalkalibacillus</taxon>
    </lineage>
</organism>
<proteinExistence type="predicted"/>
<feature type="region of interest" description="Disordered" evidence="1">
    <location>
        <begin position="1"/>
        <end position="45"/>
    </location>
</feature>
<dbReference type="Pfam" id="PF11772">
    <property type="entry name" value="EpuA"/>
    <property type="match status" value="1"/>
</dbReference>
<sequence length="100" mass="11227">MTTQESEHKQDQATLTDPKATPSKNGASSKQKPKKKRKKKRSLGQRALGSVAKWFFIIFCFVFSVIFGLVVGYSIIGEGSVGDVFNIGTWKHLYDLIFTR</sequence>
<feature type="compositionally biased region" description="Basic residues" evidence="1">
    <location>
        <begin position="31"/>
        <end position="43"/>
    </location>
</feature>
<keyword evidence="2" id="KW-1133">Transmembrane helix</keyword>
<evidence type="ECO:0000313" key="3">
    <source>
        <dbReference type="EMBL" id="MDQ0166425.1"/>
    </source>
</evidence>
<reference evidence="3 4" key="1">
    <citation type="submission" date="2023-07" db="EMBL/GenBank/DDBJ databases">
        <title>Genomic Encyclopedia of Type Strains, Phase IV (KMG-IV): sequencing the most valuable type-strain genomes for metagenomic binning, comparative biology and taxonomic classification.</title>
        <authorList>
            <person name="Goeker M."/>
        </authorList>
    </citation>
    <scope>NUCLEOTIDE SEQUENCE [LARGE SCALE GENOMIC DNA]</scope>
    <source>
        <strain evidence="3 4">DSM 12751</strain>
    </source>
</reference>
<gene>
    <name evidence="3" type="ORF">J2S11_002329</name>
</gene>
<feature type="compositionally biased region" description="Basic and acidic residues" evidence="1">
    <location>
        <begin position="1"/>
        <end position="11"/>
    </location>
</feature>
<protein>
    <submittedName>
        <fullName evidence="3">Flp pilus assembly protein TadB</fullName>
    </submittedName>
</protein>
<dbReference type="EMBL" id="JAUSTY010000008">
    <property type="protein sequence ID" value="MDQ0166425.1"/>
    <property type="molecule type" value="Genomic_DNA"/>
</dbReference>
<dbReference type="RefSeq" id="WP_307394610.1">
    <property type="nucleotide sequence ID" value="NZ_BAAADK010000020.1"/>
</dbReference>
<keyword evidence="2" id="KW-0472">Membrane</keyword>
<keyword evidence="2" id="KW-0812">Transmembrane</keyword>